<keyword evidence="3" id="KW-1185">Reference proteome</keyword>
<accession>A0AAD2FLX0</accession>
<feature type="region of interest" description="Disordered" evidence="1">
    <location>
        <begin position="90"/>
        <end position="205"/>
    </location>
</feature>
<feature type="compositionally biased region" description="Basic and acidic residues" evidence="1">
    <location>
        <begin position="151"/>
        <end position="172"/>
    </location>
</feature>
<organism evidence="2 3">
    <name type="scientific">Cylindrotheca closterium</name>
    <dbReference type="NCBI Taxonomy" id="2856"/>
    <lineage>
        <taxon>Eukaryota</taxon>
        <taxon>Sar</taxon>
        <taxon>Stramenopiles</taxon>
        <taxon>Ochrophyta</taxon>
        <taxon>Bacillariophyta</taxon>
        <taxon>Bacillariophyceae</taxon>
        <taxon>Bacillariophycidae</taxon>
        <taxon>Bacillariales</taxon>
        <taxon>Bacillariaceae</taxon>
        <taxon>Cylindrotheca</taxon>
    </lineage>
</organism>
<protein>
    <submittedName>
        <fullName evidence="2">Uncharacterized protein</fullName>
    </submittedName>
</protein>
<feature type="compositionally biased region" description="Polar residues" evidence="1">
    <location>
        <begin position="110"/>
        <end position="119"/>
    </location>
</feature>
<reference evidence="2" key="1">
    <citation type="submission" date="2023-08" db="EMBL/GenBank/DDBJ databases">
        <authorList>
            <person name="Audoor S."/>
            <person name="Bilcke G."/>
        </authorList>
    </citation>
    <scope>NUCLEOTIDE SEQUENCE</scope>
</reference>
<evidence type="ECO:0000256" key="1">
    <source>
        <dbReference type="SAM" id="MobiDB-lite"/>
    </source>
</evidence>
<name>A0AAD2FLX0_9STRA</name>
<feature type="compositionally biased region" description="Pro residues" evidence="1">
    <location>
        <begin position="184"/>
        <end position="195"/>
    </location>
</feature>
<dbReference type="AlphaFoldDB" id="A0AAD2FLX0"/>
<evidence type="ECO:0000313" key="3">
    <source>
        <dbReference type="Proteomes" id="UP001295423"/>
    </source>
</evidence>
<feature type="compositionally biased region" description="Polar residues" evidence="1">
    <location>
        <begin position="54"/>
        <end position="63"/>
    </location>
</feature>
<sequence>MGLNPNYTEENDWEVISAGSSSSSAAEDEVSEQDLIVDDYDNNNDEEEERRQLLPSSASQMSVNGGEDEGLNEFLQPLTQNMHDASVDNHSSVMEHSTVDKDINAAVNDMDSNAETTADSLLVDTVVVPNNEDEEETETETSFNNENKTAASKDDANCTHDSKAQDAPKQQEETGGNNNNEDASPPPQSTQPPRGPQKFVASLGASVKHLGDAIGKEGQKIGSSIQKEGQKIGTSIQKESQKLGKAIEEETKRIGQVFQKPKSRSPSPPAHARHASRSPPRNATAKTTTMEQDSSTSFIANVLTGAAVLAGGILLARGNKGAGAALLATGGATYMANEAAKESSQFGRHRHNTNLNEELGMQMS</sequence>
<feature type="region of interest" description="Disordered" evidence="1">
    <location>
        <begin position="1"/>
        <end position="74"/>
    </location>
</feature>
<comment type="caution">
    <text evidence="2">The sequence shown here is derived from an EMBL/GenBank/DDBJ whole genome shotgun (WGS) entry which is preliminary data.</text>
</comment>
<dbReference type="Proteomes" id="UP001295423">
    <property type="component" value="Unassembled WGS sequence"/>
</dbReference>
<evidence type="ECO:0000313" key="2">
    <source>
        <dbReference type="EMBL" id="CAJ1943343.1"/>
    </source>
</evidence>
<feature type="compositionally biased region" description="Acidic residues" evidence="1">
    <location>
        <begin position="26"/>
        <end position="48"/>
    </location>
</feature>
<gene>
    <name evidence="2" type="ORF">CYCCA115_LOCUS8392</name>
</gene>
<feature type="compositionally biased region" description="Polar residues" evidence="1">
    <location>
        <begin position="279"/>
        <end position="292"/>
    </location>
</feature>
<proteinExistence type="predicted"/>
<dbReference type="EMBL" id="CAKOGP040001113">
    <property type="protein sequence ID" value="CAJ1943343.1"/>
    <property type="molecule type" value="Genomic_DNA"/>
</dbReference>
<feature type="region of interest" description="Disordered" evidence="1">
    <location>
        <begin position="253"/>
        <end position="292"/>
    </location>
</feature>
<feature type="compositionally biased region" description="Low complexity" evidence="1">
    <location>
        <begin position="140"/>
        <end position="149"/>
    </location>
</feature>